<keyword evidence="1" id="KW-0175">Coiled coil</keyword>
<proteinExistence type="predicted"/>
<protein>
    <submittedName>
        <fullName evidence="2">Uncharacterized protein</fullName>
    </submittedName>
</protein>
<comment type="caution">
    <text evidence="2">The sequence shown here is derived from an EMBL/GenBank/DDBJ whole genome shotgun (WGS) entry which is preliminary data.</text>
</comment>
<reference evidence="2 3" key="1">
    <citation type="submission" date="2019-10" db="EMBL/GenBank/DDBJ databases">
        <authorList>
            <person name="Palmer J.M."/>
        </authorList>
    </citation>
    <scope>NUCLEOTIDE SEQUENCE [LARGE SCALE GENOMIC DNA]</scope>
    <source>
        <strain evidence="2 3">TWF730</strain>
    </source>
</reference>
<keyword evidence="3" id="KW-1185">Reference proteome</keyword>
<sequence>MCFRDHNVEYLDQPARQTSFKSEATTLNTNAGNEADEAKAALKAAAKAERKAKREKAAAIRRKALYGGGSAAFMGIGAGCG</sequence>
<organism evidence="2 3">
    <name type="scientific">Orbilia blumenaviensis</name>
    <dbReference type="NCBI Taxonomy" id="1796055"/>
    <lineage>
        <taxon>Eukaryota</taxon>
        <taxon>Fungi</taxon>
        <taxon>Dikarya</taxon>
        <taxon>Ascomycota</taxon>
        <taxon>Pezizomycotina</taxon>
        <taxon>Orbiliomycetes</taxon>
        <taxon>Orbiliales</taxon>
        <taxon>Orbiliaceae</taxon>
        <taxon>Orbilia</taxon>
    </lineage>
</organism>
<dbReference type="EMBL" id="JAVHNS010000001">
    <property type="protein sequence ID" value="KAK6363205.1"/>
    <property type="molecule type" value="Genomic_DNA"/>
</dbReference>
<evidence type="ECO:0000313" key="2">
    <source>
        <dbReference type="EMBL" id="KAK6363205.1"/>
    </source>
</evidence>
<feature type="coiled-coil region" evidence="1">
    <location>
        <begin position="35"/>
        <end position="63"/>
    </location>
</feature>
<evidence type="ECO:0000313" key="3">
    <source>
        <dbReference type="Proteomes" id="UP001373714"/>
    </source>
</evidence>
<dbReference type="AlphaFoldDB" id="A0AAV9VPZ6"/>
<accession>A0AAV9VPZ6</accession>
<name>A0AAV9VPZ6_9PEZI</name>
<gene>
    <name evidence="2" type="ORF">TWF730_000648</name>
</gene>
<dbReference type="Proteomes" id="UP001373714">
    <property type="component" value="Unassembled WGS sequence"/>
</dbReference>
<evidence type="ECO:0000256" key="1">
    <source>
        <dbReference type="SAM" id="Coils"/>
    </source>
</evidence>